<comment type="caution">
    <text evidence="14">Lacks conserved residue(s) required for the propagation of feature annotation.</text>
</comment>
<dbReference type="GO" id="GO:0005524">
    <property type="term" value="F:ATP binding"/>
    <property type="evidence" value="ECO:0007669"/>
    <property type="project" value="UniProtKB-UniRule"/>
</dbReference>
<feature type="binding site" evidence="14">
    <location>
        <position position="246"/>
    </location>
    <ligand>
        <name>K(+)</name>
        <dbReference type="ChEBI" id="CHEBI:29103"/>
    </ligand>
</feature>
<organism evidence="17 18">
    <name type="scientific">Parahaliea mediterranea</name>
    <dbReference type="NCBI Taxonomy" id="651086"/>
    <lineage>
        <taxon>Bacteria</taxon>
        <taxon>Pseudomonadati</taxon>
        <taxon>Pseudomonadota</taxon>
        <taxon>Gammaproteobacteria</taxon>
        <taxon>Cellvibrionales</taxon>
        <taxon>Halieaceae</taxon>
        <taxon>Parahaliea</taxon>
    </lineage>
</organism>
<keyword evidence="1 14" id="KW-0963">Cytoplasm</keyword>
<dbReference type="HAMAP" id="MF_01987">
    <property type="entry name" value="Ribokinase"/>
    <property type="match status" value="1"/>
</dbReference>
<comment type="caution">
    <text evidence="17">The sequence shown here is derived from an EMBL/GenBank/DDBJ whole genome shotgun (WGS) entry which is preliminary data.</text>
</comment>
<dbReference type="Gene3D" id="3.40.1190.20">
    <property type="match status" value="1"/>
</dbReference>
<protein>
    <recommendedName>
        <fullName evidence="12 14">Deoxyribokinase</fullName>
        <shortName evidence="14">dRK</shortName>
        <ecNumber evidence="11 14">2.7.1.229</ecNumber>
    </recommendedName>
    <alternativeName>
        <fullName evidence="13 14">ATP:2-deoxy-D-ribose 5-phosphotransferase</fullName>
    </alternativeName>
</protein>
<evidence type="ECO:0000259" key="16">
    <source>
        <dbReference type="Pfam" id="PF00294"/>
    </source>
</evidence>
<evidence type="ECO:0000313" key="17">
    <source>
        <dbReference type="EMBL" id="MBN7798427.1"/>
    </source>
</evidence>
<keyword evidence="3 14" id="KW-0479">Metal-binding</keyword>
<comment type="subunit">
    <text evidence="14">Homodimer.</text>
</comment>
<evidence type="ECO:0000256" key="4">
    <source>
        <dbReference type="ARBA" id="ARBA00022741"/>
    </source>
</evidence>
<evidence type="ECO:0000256" key="13">
    <source>
        <dbReference type="ARBA" id="ARBA00081655"/>
    </source>
</evidence>
<keyword evidence="6 14" id="KW-0067">ATP-binding</keyword>
<feature type="domain" description="Carbohydrate kinase PfkB" evidence="16">
    <location>
        <begin position="2"/>
        <end position="293"/>
    </location>
</feature>
<evidence type="ECO:0000256" key="1">
    <source>
        <dbReference type="ARBA" id="ARBA00022490"/>
    </source>
</evidence>
<dbReference type="InterPro" id="IPR029056">
    <property type="entry name" value="Ribokinase-like"/>
</dbReference>
<dbReference type="GO" id="GO:0005829">
    <property type="term" value="C:cytosol"/>
    <property type="evidence" value="ECO:0007669"/>
    <property type="project" value="TreeGrafter"/>
</dbReference>
<evidence type="ECO:0000256" key="5">
    <source>
        <dbReference type="ARBA" id="ARBA00022777"/>
    </source>
</evidence>
<proteinExistence type="inferred from homology"/>
<evidence type="ECO:0000256" key="10">
    <source>
        <dbReference type="ARBA" id="ARBA00051363"/>
    </source>
</evidence>
<feature type="binding site" evidence="14">
    <location>
        <begin position="38"/>
        <end position="42"/>
    </location>
    <ligand>
        <name>substrate</name>
    </ligand>
</feature>
<sequence>MDIAVIGSNMVDLIAYIDRLPALGETLEADDFAMGCGGKGANQAVAAARLGAQVMMLGKVGDDLFADNTIANLKRAGVDTRHVHKVPGVSSGVAPIMVDRQSNNRILIIPGANKHLLPADIDRAAEDLMRCKLIVLQLEIPLQTVYHAIAFGNAAGIPVLLNPAPANAALDLDHACRCEYFIPNESELELITGLPVHSLDEVHTAANQLLGHGLHNLIVTLGSRGALYVTRDSHHQAVAPVVDAVDTTGAGDAFIGCFAQSVVGGMAVIPAIERSVAYAALSVTRRGTQASYPSGEDFRRHHASAPSR</sequence>
<dbReference type="EMBL" id="JAFKCZ010000014">
    <property type="protein sequence ID" value="MBN7798427.1"/>
    <property type="molecule type" value="Genomic_DNA"/>
</dbReference>
<feature type="binding site" evidence="14">
    <location>
        <position position="184"/>
    </location>
    <ligand>
        <name>ATP</name>
        <dbReference type="ChEBI" id="CHEBI:30616"/>
    </ligand>
</feature>
<accession>A0A939DJ15</accession>
<dbReference type="CDD" id="cd01174">
    <property type="entry name" value="ribokinase"/>
    <property type="match status" value="1"/>
</dbReference>
<feature type="binding site" evidence="14">
    <location>
        <position position="252"/>
    </location>
    <ligand>
        <name>substrate</name>
    </ligand>
</feature>
<name>A0A939DJ15_9GAMM</name>
<evidence type="ECO:0000313" key="18">
    <source>
        <dbReference type="Proteomes" id="UP000664303"/>
    </source>
</evidence>
<evidence type="ECO:0000256" key="9">
    <source>
        <dbReference type="ARBA" id="ARBA00023277"/>
    </source>
</evidence>
<dbReference type="Proteomes" id="UP000664303">
    <property type="component" value="Unassembled WGS sequence"/>
</dbReference>
<feature type="region of interest" description="Disordered" evidence="15">
    <location>
        <begin position="289"/>
        <end position="308"/>
    </location>
</feature>
<keyword evidence="2 14" id="KW-0808">Transferase</keyword>
<evidence type="ECO:0000256" key="7">
    <source>
        <dbReference type="ARBA" id="ARBA00022842"/>
    </source>
</evidence>
<feature type="binding site" evidence="14">
    <location>
        <position position="287"/>
    </location>
    <ligand>
        <name>K(+)</name>
        <dbReference type="ChEBI" id="CHEBI:29103"/>
    </ligand>
</feature>
<feature type="binding site" evidence="14">
    <location>
        <position position="285"/>
    </location>
    <ligand>
        <name>K(+)</name>
        <dbReference type="ChEBI" id="CHEBI:29103"/>
    </ligand>
</feature>
<feature type="binding site" evidence="14">
    <location>
        <position position="139"/>
    </location>
    <ligand>
        <name>substrate</name>
    </ligand>
</feature>
<feature type="site" description="Important for substrate specificity" evidence="14">
    <location>
        <position position="10"/>
    </location>
</feature>
<feature type="binding site" evidence="14">
    <location>
        <position position="291"/>
    </location>
    <ligand>
        <name>K(+)</name>
        <dbReference type="ChEBI" id="CHEBI:29103"/>
    </ligand>
</feature>
<feature type="binding site" evidence="14">
    <location>
        <begin position="10"/>
        <end position="12"/>
    </location>
    <ligand>
        <name>substrate</name>
    </ligand>
</feature>
<comment type="cofactor">
    <cofactor evidence="14">
        <name>Mg(2+)</name>
        <dbReference type="ChEBI" id="CHEBI:18420"/>
    </cofactor>
</comment>
<keyword evidence="5 14" id="KW-0418">Kinase</keyword>
<evidence type="ECO:0000256" key="14">
    <source>
        <dbReference type="HAMAP-Rule" id="MF_01987"/>
    </source>
</evidence>
<comment type="function">
    <text evidence="14">Catalyzes the ATP-dependent phosphorylation of 2-deoxy-D-ribose to 2-deoxy-D-ribose 5-phosphate (dRib-5P), allowing the use of deoxyribose as the sole carbon source.</text>
</comment>
<comment type="similarity">
    <text evidence="14">Belongs to the carbohydrate kinase PfkB family. Deoxyribokinase subfamily.</text>
</comment>
<feature type="binding site" evidence="14">
    <location>
        <position position="282"/>
    </location>
    <ligand>
        <name>K(+)</name>
        <dbReference type="ChEBI" id="CHEBI:29103"/>
    </ligand>
</feature>
<comment type="catalytic activity">
    <reaction evidence="10">
        <text>2-deoxy-D-ribose + ATP = 2-deoxy-D-ribose 5-phosphate + ADP + H(+)</text>
        <dbReference type="Rhea" id="RHEA:30871"/>
        <dbReference type="ChEBI" id="CHEBI:15378"/>
        <dbReference type="ChEBI" id="CHEBI:30616"/>
        <dbReference type="ChEBI" id="CHEBI:62877"/>
        <dbReference type="ChEBI" id="CHEBI:90761"/>
        <dbReference type="ChEBI" id="CHEBI:456216"/>
        <dbReference type="EC" id="2.7.1.229"/>
    </reaction>
    <physiologicalReaction direction="left-to-right" evidence="10">
        <dbReference type="Rhea" id="RHEA:30872"/>
    </physiologicalReaction>
</comment>
<dbReference type="GO" id="GO:0006014">
    <property type="term" value="P:D-ribose metabolic process"/>
    <property type="evidence" value="ECO:0007669"/>
    <property type="project" value="UniProtKB-UniRule"/>
</dbReference>
<evidence type="ECO:0000256" key="2">
    <source>
        <dbReference type="ARBA" id="ARBA00022679"/>
    </source>
</evidence>
<comment type="subcellular location">
    <subcellularLocation>
        <location evidence="14">Cytoplasm</location>
    </subcellularLocation>
</comment>
<dbReference type="NCBIfam" id="TIGR02152">
    <property type="entry name" value="D_ribokin_bact"/>
    <property type="match status" value="1"/>
</dbReference>
<dbReference type="InterPro" id="IPR002139">
    <property type="entry name" value="Ribo/fructo_kinase"/>
</dbReference>
<reference evidence="17" key="1">
    <citation type="submission" date="2021-02" db="EMBL/GenBank/DDBJ databases">
        <title>PHA producing bacteria isolated from coastal sediment in Guangdong, Shenzhen.</title>
        <authorList>
            <person name="Zheng W."/>
            <person name="Yu S."/>
            <person name="Huang Y."/>
        </authorList>
    </citation>
    <scope>NUCLEOTIDE SEQUENCE</scope>
    <source>
        <strain evidence="17">TN14-10</strain>
    </source>
</reference>
<evidence type="ECO:0000256" key="12">
    <source>
        <dbReference type="ARBA" id="ARBA00071515"/>
    </source>
</evidence>
<dbReference type="PRINTS" id="PR00990">
    <property type="entry name" value="RIBOKINASE"/>
</dbReference>
<keyword evidence="9 14" id="KW-0119">Carbohydrate metabolism</keyword>
<dbReference type="FunFam" id="3.40.1190.20:FF:000010">
    <property type="entry name" value="Ribokinase"/>
    <property type="match status" value="1"/>
</dbReference>
<dbReference type="GO" id="GO:0004747">
    <property type="term" value="F:ribokinase activity"/>
    <property type="evidence" value="ECO:0007669"/>
    <property type="project" value="UniProtKB-UniRule"/>
</dbReference>
<gene>
    <name evidence="17" type="primary">rbsK</name>
    <name evidence="14" type="synonym">deoK</name>
    <name evidence="17" type="ORF">JYP50_17630</name>
</gene>
<evidence type="ECO:0000256" key="11">
    <source>
        <dbReference type="ARBA" id="ARBA00066926"/>
    </source>
</evidence>
<dbReference type="InterPro" id="IPR011611">
    <property type="entry name" value="PfkB_dom"/>
</dbReference>
<keyword evidence="8 14" id="KW-0630">Potassium</keyword>
<dbReference type="Pfam" id="PF00294">
    <property type="entry name" value="PfkB"/>
    <property type="match status" value="1"/>
</dbReference>
<evidence type="ECO:0000256" key="6">
    <source>
        <dbReference type="ARBA" id="ARBA00022840"/>
    </source>
</evidence>
<feature type="binding site" evidence="14">
    <location>
        <begin position="251"/>
        <end position="252"/>
    </location>
    <ligand>
        <name>ATP</name>
        <dbReference type="ChEBI" id="CHEBI:30616"/>
    </ligand>
</feature>
<dbReference type="AlphaFoldDB" id="A0A939DJ15"/>
<dbReference type="PANTHER" id="PTHR10584:SF166">
    <property type="entry name" value="RIBOKINASE"/>
    <property type="match status" value="1"/>
</dbReference>
<dbReference type="SUPFAM" id="SSF53613">
    <property type="entry name" value="Ribokinase-like"/>
    <property type="match status" value="1"/>
</dbReference>
<evidence type="ECO:0000256" key="8">
    <source>
        <dbReference type="ARBA" id="ARBA00022958"/>
    </source>
</evidence>
<dbReference type="GO" id="GO:0046872">
    <property type="term" value="F:metal ion binding"/>
    <property type="evidence" value="ECO:0007669"/>
    <property type="project" value="UniProtKB-KW"/>
</dbReference>
<evidence type="ECO:0000256" key="3">
    <source>
        <dbReference type="ARBA" id="ARBA00022723"/>
    </source>
</evidence>
<dbReference type="EC" id="2.7.1.229" evidence="11 14"/>
<evidence type="ECO:0000256" key="15">
    <source>
        <dbReference type="SAM" id="MobiDB-lite"/>
    </source>
</evidence>
<feature type="binding site" evidence="14">
    <location>
        <begin position="220"/>
        <end position="225"/>
    </location>
    <ligand>
        <name>ATP</name>
        <dbReference type="ChEBI" id="CHEBI:30616"/>
    </ligand>
</feature>
<keyword evidence="18" id="KW-1185">Reference proteome</keyword>
<keyword evidence="4 14" id="KW-0547">Nucleotide-binding</keyword>
<dbReference type="RefSeq" id="WP_206561869.1">
    <property type="nucleotide sequence ID" value="NZ_JAFKCZ010000014.1"/>
</dbReference>
<dbReference type="InterPro" id="IPR011877">
    <property type="entry name" value="Ribokinase"/>
</dbReference>
<feature type="active site" description="Proton acceptor" evidence="14">
    <location>
        <position position="252"/>
    </location>
</feature>
<feature type="binding site" evidence="14">
    <location>
        <position position="248"/>
    </location>
    <ligand>
        <name>K(+)</name>
        <dbReference type="ChEBI" id="CHEBI:29103"/>
    </ligand>
</feature>
<keyword evidence="7 14" id="KW-0460">Magnesium</keyword>
<dbReference type="PANTHER" id="PTHR10584">
    <property type="entry name" value="SUGAR KINASE"/>
    <property type="match status" value="1"/>
</dbReference>